<dbReference type="InterPro" id="IPR011527">
    <property type="entry name" value="ABC1_TM_dom"/>
</dbReference>
<feature type="transmembrane region" description="Helical" evidence="10">
    <location>
        <begin position="277"/>
        <end position="295"/>
    </location>
</feature>
<dbReference type="PROSITE" id="PS00211">
    <property type="entry name" value="ABC_TRANSPORTER_1"/>
    <property type="match status" value="1"/>
</dbReference>
<feature type="transmembrane region" description="Helical" evidence="10">
    <location>
        <begin position="35"/>
        <end position="53"/>
    </location>
</feature>
<evidence type="ECO:0000313" key="14">
    <source>
        <dbReference type="Proteomes" id="UP000824087"/>
    </source>
</evidence>
<dbReference type="PROSITE" id="PS50929">
    <property type="entry name" value="ABC_TM1F"/>
    <property type="match status" value="1"/>
</dbReference>
<evidence type="ECO:0000256" key="3">
    <source>
        <dbReference type="ARBA" id="ARBA00022448"/>
    </source>
</evidence>
<dbReference type="CDD" id="cd18547">
    <property type="entry name" value="ABC_6TM_Tm288_like"/>
    <property type="match status" value="1"/>
</dbReference>
<dbReference type="Gene3D" id="1.20.1560.10">
    <property type="entry name" value="ABC transporter type 1, transmembrane domain"/>
    <property type="match status" value="1"/>
</dbReference>
<dbReference type="Gene3D" id="3.40.50.300">
    <property type="entry name" value="P-loop containing nucleotide triphosphate hydrolases"/>
    <property type="match status" value="1"/>
</dbReference>
<evidence type="ECO:0000259" key="11">
    <source>
        <dbReference type="PROSITE" id="PS50893"/>
    </source>
</evidence>
<accession>A0A9D1L426</accession>
<proteinExistence type="inferred from homology"/>
<dbReference type="Pfam" id="PF00005">
    <property type="entry name" value="ABC_tran"/>
    <property type="match status" value="1"/>
</dbReference>
<gene>
    <name evidence="13" type="ORF">IAD49_02955</name>
</gene>
<keyword evidence="3" id="KW-0813">Transport</keyword>
<evidence type="ECO:0000256" key="10">
    <source>
        <dbReference type="SAM" id="Phobius"/>
    </source>
</evidence>
<feature type="transmembrane region" description="Helical" evidence="10">
    <location>
        <begin position="187"/>
        <end position="206"/>
    </location>
</feature>
<dbReference type="FunFam" id="1.20.1560.10:FF:000011">
    <property type="entry name" value="Multidrug ABC transporter ATP-binding protein"/>
    <property type="match status" value="1"/>
</dbReference>
<dbReference type="InterPro" id="IPR039421">
    <property type="entry name" value="Type_1_exporter"/>
</dbReference>
<keyword evidence="9 10" id="KW-0472">Membrane</keyword>
<feature type="transmembrane region" description="Helical" evidence="10">
    <location>
        <begin position="87"/>
        <end position="112"/>
    </location>
</feature>
<keyword evidence="6" id="KW-0547">Nucleotide-binding</keyword>
<feature type="domain" description="ABC transporter" evidence="11">
    <location>
        <begin position="364"/>
        <end position="598"/>
    </location>
</feature>
<feature type="domain" description="ABC transmembrane type-1" evidence="12">
    <location>
        <begin position="38"/>
        <end position="330"/>
    </location>
</feature>
<evidence type="ECO:0000256" key="8">
    <source>
        <dbReference type="ARBA" id="ARBA00022989"/>
    </source>
</evidence>
<dbReference type="InterPro" id="IPR003439">
    <property type="entry name" value="ABC_transporter-like_ATP-bd"/>
</dbReference>
<dbReference type="GO" id="GO:0015421">
    <property type="term" value="F:ABC-type oligopeptide transporter activity"/>
    <property type="evidence" value="ECO:0007669"/>
    <property type="project" value="TreeGrafter"/>
</dbReference>
<dbReference type="InterPro" id="IPR027417">
    <property type="entry name" value="P-loop_NTPase"/>
</dbReference>
<dbReference type="InterPro" id="IPR003593">
    <property type="entry name" value="AAA+_ATPase"/>
</dbReference>
<evidence type="ECO:0000313" key="13">
    <source>
        <dbReference type="EMBL" id="HIU22523.1"/>
    </source>
</evidence>
<evidence type="ECO:0000256" key="2">
    <source>
        <dbReference type="ARBA" id="ARBA00005417"/>
    </source>
</evidence>
<organism evidence="13 14">
    <name type="scientific">Candidatus Fimihabitans intestinipullorum</name>
    <dbReference type="NCBI Taxonomy" id="2840820"/>
    <lineage>
        <taxon>Bacteria</taxon>
        <taxon>Bacillati</taxon>
        <taxon>Mycoplasmatota</taxon>
        <taxon>Mycoplasmatota incertae sedis</taxon>
        <taxon>Candidatus Fimihabitans</taxon>
    </lineage>
</organism>
<keyword evidence="7 13" id="KW-0067">ATP-binding</keyword>
<keyword evidence="5 10" id="KW-0812">Transmembrane</keyword>
<evidence type="ECO:0000259" key="12">
    <source>
        <dbReference type="PROSITE" id="PS50929"/>
    </source>
</evidence>
<dbReference type="Pfam" id="PF00664">
    <property type="entry name" value="ABC_membrane"/>
    <property type="match status" value="1"/>
</dbReference>
<keyword evidence="4" id="KW-1003">Cell membrane</keyword>
<dbReference type="InterPro" id="IPR017871">
    <property type="entry name" value="ABC_transporter-like_CS"/>
</dbReference>
<dbReference type="GO" id="GO:0005524">
    <property type="term" value="F:ATP binding"/>
    <property type="evidence" value="ECO:0007669"/>
    <property type="project" value="UniProtKB-KW"/>
</dbReference>
<dbReference type="EMBL" id="DVML01000017">
    <property type="protein sequence ID" value="HIU22523.1"/>
    <property type="molecule type" value="Genomic_DNA"/>
</dbReference>
<feature type="transmembrane region" description="Helical" evidence="10">
    <location>
        <begin position="163"/>
        <end position="181"/>
    </location>
</feature>
<evidence type="ECO:0000256" key="6">
    <source>
        <dbReference type="ARBA" id="ARBA00022741"/>
    </source>
</evidence>
<keyword evidence="8 10" id="KW-1133">Transmembrane helix</keyword>
<reference evidence="13" key="1">
    <citation type="submission" date="2020-10" db="EMBL/GenBank/DDBJ databases">
        <authorList>
            <person name="Gilroy R."/>
        </authorList>
    </citation>
    <scope>NUCLEOTIDE SEQUENCE</scope>
    <source>
        <strain evidence="13">CHK197-8231</strain>
    </source>
</reference>
<reference evidence="13" key="2">
    <citation type="journal article" date="2021" name="PeerJ">
        <title>Extensive microbial diversity within the chicken gut microbiome revealed by metagenomics and culture.</title>
        <authorList>
            <person name="Gilroy R."/>
            <person name="Ravi A."/>
            <person name="Getino M."/>
            <person name="Pursley I."/>
            <person name="Horton D.L."/>
            <person name="Alikhan N.F."/>
            <person name="Baker D."/>
            <person name="Gharbi K."/>
            <person name="Hall N."/>
            <person name="Watson M."/>
            <person name="Adriaenssens E.M."/>
            <person name="Foster-Nyarko E."/>
            <person name="Jarju S."/>
            <person name="Secka A."/>
            <person name="Antonio M."/>
            <person name="Oren A."/>
            <person name="Chaudhuri R.R."/>
            <person name="La Ragione R."/>
            <person name="Hildebrand F."/>
            <person name="Pallen M.J."/>
        </authorList>
    </citation>
    <scope>NUCLEOTIDE SEQUENCE</scope>
    <source>
        <strain evidence="13">CHK197-8231</strain>
    </source>
</reference>
<evidence type="ECO:0000256" key="1">
    <source>
        <dbReference type="ARBA" id="ARBA00004651"/>
    </source>
</evidence>
<dbReference type="FunFam" id="3.40.50.300:FF:000287">
    <property type="entry name" value="Multidrug ABC transporter ATP-binding protein"/>
    <property type="match status" value="1"/>
</dbReference>
<evidence type="ECO:0000256" key="4">
    <source>
        <dbReference type="ARBA" id="ARBA00022475"/>
    </source>
</evidence>
<protein>
    <submittedName>
        <fullName evidence="13">ABC transporter ATP-binding protein</fullName>
    </submittedName>
</protein>
<dbReference type="SMART" id="SM00382">
    <property type="entry name" value="AAA"/>
    <property type="match status" value="1"/>
</dbReference>
<evidence type="ECO:0000256" key="5">
    <source>
        <dbReference type="ARBA" id="ARBA00022692"/>
    </source>
</evidence>
<sequence length="605" mass="67629">MNNHGPGPKNNAPVKVKDIKGTSLKLWGLLKQYKISLLFVILFAIGSTVFTIIGPKILGNITTEIFNGLMLKISGTGGIDFDKINQIILVLVALYIVSLFFSFIQGFIMSNVSAKISYNLRKDLIEKINHLPMKFFDTKTHGEVLSRITNDVDMLTQSLNQSITSIITSIATLIGIFIMMVSINISMAIVVLLIVPFCMIVLGTVMKKSQIHFLNQQKFLGDMNGHVEEIYGGHDIVKAFNGEDKASVHFNEINHDLYDSAWKSQFLSTMMHPIMQFIGNLSYVVVSILGGYMVIKDKIAVGDILSFTQYARTFMQQISQLSQIMNMVQQALAASERVFEFLDEKEEVETATKPLPVDKIKGNIEFKHVQFGYNEDRIIIKDFSAKVKQGAKVAIVGPTGAGKSTMIKLLMRFYDVNSGAILVDGHDVRDFKRQDLRSIFGMVLQDTWLFSGTVADNIRYGKLDATLDEVREACKTASVDHFIRTLPDGYDMIINEEADNISGGQKQLLTIARVILADPKVLILDEATSSVDTRTELLIQDAMDKLMEGRTSFIIAHRLSTIKNADLIIVMNEGDIVETGNHEELLAKDGFYAKLYNSQFEEVEE</sequence>
<dbReference type="PANTHER" id="PTHR43394:SF1">
    <property type="entry name" value="ATP-BINDING CASSETTE SUB-FAMILY B MEMBER 10, MITOCHONDRIAL"/>
    <property type="match status" value="1"/>
</dbReference>
<name>A0A9D1L426_9BACT</name>
<evidence type="ECO:0000256" key="9">
    <source>
        <dbReference type="ARBA" id="ARBA00023136"/>
    </source>
</evidence>
<dbReference type="PANTHER" id="PTHR43394">
    <property type="entry name" value="ATP-DEPENDENT PERMEASE MDL1, MITOCHONDRIAL"/>
    <property type="match status" value="1"/>
</dbReference>
<comment type="caution">
    <text evidence="13">The sequence shown here is derived from an EMBL/GenBank/DDBJ whole genome shotgun (WGS) entry which is preliminary data.</text>
</comment>
<comment type="subcellular location">
    <subcellularLocation>
        <location evidence="1">Cell membrane</location>
        <topology evidence="1">Multi-pass membrane protein</topology>
    </subcellularLocation>
</comment>
<dbReference type="GO" id="GO:0005886">
    <property type="term" value="C:plasma membrane"/>
    <property type="evidence" value="ECO:0007669"/>
    <property type="project" value="UniProtKB-SubCell"/>
</dbReference>
<dbReference type="InterPro" id="IPR036640">
    <property type="entry name" value="ABC1_TM_sf"/>
</dbReference>
<dbReference type="Proteomes" id="UP000824087">
    <property type="component" value="Unassembled WGS sequence"/>
</dbReference>
<comment type="similarity">
    <text evidence="2">Belongs to the ABC transporter superfamily.</text>
</comment>
<dbReference type="SUPFAM" id="SSF90123">
    <property type="entry name" value="ABC transporter transmembrane region"/>
    <property type="match status" value="1"/>
</dbReference>
<dbReference type="AlphaFoldDB" id="A0A9D1L426"/>
<evidence type="ECO:0000256" key="7">
    <source>
        <dbReference type="ARBA" id="ARBA00022840"/>
    </source>
</evidence>
<dbReference type="GO" id="GO:0016887">
    <property type="term" value="F:ATP hydrolysis activity"/>
    <property type="evidence" value="ECO:0007669"/>
    <property type="project" value="InterPro"/>
</dbReference>
<dbReference type="PROSITE" id="PS50893">
    <property type="entry name" value="ABC_TRANSPORTER_2"/>
    <property type="match status" value="1"/>
</dbReference>
<dbReference type="SUPFAM" id="SSF52540">
    <property type="entry name" value="P-loop containing nucleoside triphosphate hydrolases"/>
    <property type="match status" value="1"/>
</dbReference>